<dbReference type="RefSeq" id="WP_057934113.1">
    <property type="nucleotide sequence ID" value="NZ_LMZQ01000021.1"/>
</dbReference>
<evidence type="ECO:0000256" key="1">
    <source>
        <dbReference type="SAM" id="SignalP"/>
    </source>
</evidence>
<dbReference type="Proteomes" id="UP000051950">
    <property type="component" value="Unassembled WGS sequence"/>
</dbReference>
<reference evidence="3 4" key="1">
    <citation type="submission" date="2015-11" db="EMBL/GenBank/DDBJ databases">
        <title>Sequence of Pedobacter ginsenosidimutans.</title>
        <authorList>
            <person name="Carson E."/>
            <person name="Keyser V."/>
            <person name="Newman J."/>
            <person name="Miller J."/>
        </authorList>
    </citation>
    <scope>NUCLEOTIDE SEQUENCE [LARGE SCALE GENOMIC DNA]</scope>
    <source>
        <strain evidence="3 4">KACC 14530</strain>
    </source>
</reference>
<keyword evidence="1" id="KW-0732">Signal</keyword>
<dbReference type="InterPro" id="IPR030395">
    <property type="entry name" value="GP_PDE_dom"/>
</dbReference>
<evidence type="ECO:0000259" key="2">
    <source>
        <dbReference type="PROSITE" id="PS51704"/>
    </source>
</evidence>
<gene>
    <name evidence="3" type="ORF">ASU31_20400</name>
</gene>
<dbReference type="STRING" id="687842.ASU31_20400"/>
<accession>A0A0T5VK46</accession>
<dbReference type="Gene3D" id="3.20.20.190">
    <property type="entry name" value="Phosphatidylinositol (PI) phosphodiesterase"/>
    <property type="match status" value="1"/>
</dbReference>
<dbReference type="GO" id="GO:0006580">
    <property type="term" value="P:ethanolamine metabolic process"/>
    <property type="evidence" value="ECO:0007669"/>
    <property type="project" value="TreeGrafter"/>
</dbReference>
<dbReference type="InterPro" id="IPR017946">
    <property type="entry name" value="PLC-like_Pdiesterase_TIM-brl"/>
</dbReference>
<sequence>MKTIILSLFVVLITFSGFAQPKPEVSLKNVFDPKSKDVLVTAHRGDWRNTPENSIQALKNCIVMGVDIMELDLKKTKDGYLVVMHDQTIDRTTTGKGNVSDYTLSELKTFFLRSGSGHPTKHRIPTFTEVLAIAKDKIIIDVDKGYDYFPQVVKELREHGMIGQAIINVKGSTPLTIIEQEQGKIDDDIILMPIVDMKRTDAAQIIESYQPHKQTIIQANFSSDTLSILTHLGNLRASYGLWINSLWPEQNGGHDDDMAVEENKKDESWGWLVSHKANLIQTDRPKELIEYLKTKKLHN</sequence>
<name>A0A0T5VK46_9SPHI</name>
<dbReference type="PROSITE" id="PS51704">
    <property type="entry name" value="GP_PDE"/>
    <property type="match status" value="1"/>
</dbReference>
<dbReference type="CDD" id="cd08566">
    <property type="entry name" value="GDPD_AtGDE_like"/>
    <property type="match status" value="1"/>
</dbReference>
<dbReference type="PANTHER" id="PTHR46320:SF1">
    <property type="entry name" value="GLYCEROPHOSPHODIESTER PHOSPHODIESTERASE 1"/>
    <property type="match status" value="1"/>
</dbReference>
<dbReference type="GO" id="GO:0070291">
    <property type="term" value="P:N-acylethanolamine metabolic process"/>
    <property type="evidence" value="ECO:0007669"/>
    <property type="project" value="TreeGrafter"/>
</dbReference>
<feature type="domain" description="GP-PDE" evidence="2">
    <location>
        <begin position="38"/>
        <end position="292"/>
    </location>
</feature>
<dbReference type="GO" id="GO:0006644">
    <property type="term" value="P:phospholipid metabolic process"/>
    <property type="evidence" value="ECO:0007669"/>
    <property type="project" value="TreeGrafter"/>
</dbReference>
<dbReference type="OrthoDB" id="384721at2"/>
<dbReference type="PANTHER" id="PTHR46320">
    <property type="entry name" value="GLYCEROPHOSPHODIESTER PHOSPHODIESTERASE 1"/>
    <property type="match status" value="1"/>
</dbReference>
<feature type="signal peptide" evidence="1">
    <location>
        <begin position="1"/>
        <end position="19"/>
    </location>
</feature>
<organism evidence="3 4">
    <name type="scientific">Pedobacter ginsenosidimutans</name>
    <dbReference type="NCBI Taxonomy" id="687842"/>
    <lineage>
        <taxon>Bacteria</taxon>
        <taxon>Pseudomonadati</taxon>
        <taxon>Bacteroidota</taxon>
        <taxon>Sphingobacteriia</taxon>
        <taxon>Sphingobacteriales</taxon>
        <taxon>Sphingobacteriaceae</taxon>
        <taxon>Pedobacter</taxon>
    </lineage>
</organism>
<dbReference type="EMBL" id="LMZQ01000021">
    <property type="protein sequence ID" value="KRT14234.1"/>
    <property type="molecule type" value="Genomic_DNA"/>
</dbReference>
<feature type="chain" id="PRO_5006665197" evidence="1">
    <location>
        <begin position="20"/>
        <end position="299"/>
    </location>
</feature>
<dbReference type="SUPFAM" id="SSF51695">
    <property type="entry name" value="PLC-like phosphodiesterases"/>
    <property type="match status" value="1"/>
</dbReference>
<proteinExistence type="predicted"/>
<dbReference type="AlphaFoldDB" id="A0A0T5VK46"/>
<evidence type="ECO:0000313" key="3">
    <source>
        <dbReference type="EMBL" id="KRT14234.1"/>
    </source>
</evidence>
<protein>
    <submittedName>
        <fullName evidence="3">Glycerophosphodiester phosphodiesterase</fullName>
    </submittedName>
</protein>
<comment type="caution">
    <text evidence="3">The sequence shown here is derived from an EMBL/GenBank/DDBJ whole genome shotgun (WGS) entry which is preliminary data.</text>
</comment>
<keyword evidence="4" id="KW-1185">Reference proteome</keyword>
<dbReference type="InterPro" id="IPR032160">
    <property type="entry name" value="DUF4996"/>
</dbReference>
<dbReference type="GO" id="GO:0005886">
    <property type="term" value="C:plasma membrane"/>
    <property type="evidence" value="ECO:0007669"/>
    <property type="project" value="TreeGrafter"/>
</dbReference>
<dbReference type="Pfam" id="PF03009">
    <property type="entry name" value="GDPD"/>
    <property type="match status" value="1"/>
</dbReference>
<dbReference type="GO" id="GO:0008889">
    <property type="term" value="F:glycerophosphodiester phosphodiesterase activity"/>
    <property type="evidence" value="ECO:0007669"/>
    <property type="project" value="TreeGrafter"/>
</dbReference>
<evidence type="ECO:0000313" key="4">
    <source>
        <dbReference type="Proteomes" id="UP000051950"/>
    </source>
</evidence>
<dbReference type="Pfam" id="PF16387">
    <property type="entry name" value="DUF4996"/>
    <property type="match status" value="1"/>
</dbReference>